<dbReference type="OMA" id="KYKEPHR"/>
<evidence type="ECO:0000313" key="3">
    <source>
        <dbReference type="Proteomes" id="UP000184267"/>
    </source>
</evidence>
<dbReference type="GO" id="GO:0005763">
    <property type="term" value="C:mitochondrial small ribosomal subunit"/>
    <property type="evidence" value="ECO:0007669"/>
    <property type="project" value="TreeGrafter"/>
</dbReference>
<dbReference type="AlphaFoldDB" id="A0A1M2VAA2"/>
<evidence type="ECO:0000313" key="2">
    <source>
        <dbReference type="EMBL" id="OJT04502.1"/>
    </source>
</evidence>
<evidence type="ECO:0008006" key="4">
    <source>
        <dbReference type="Google" id="ProtNLM"/>
    </source>
</evidence>
<keyword evidence="3" id="KW-1185">Reference proteome</keyword>
<dbReference type="PANTHER" id="PTHR28158">
    <property type="entry name" value="37S RIBOSOMAL PROTEIN S35, MITOCHONDRIAL"/>
    <property type="match status" value="1"/>
</dbReference>
<name>A0A1M2VAA2_TRAPU</name>
<dbReference type="GO" id="GO:0003735">
    <property type="term" value="F:structural constituent of ribosome"/>
    <property type="evidence" value="ECO:0007669"/>
    <property type="project" value="TreeGrafter"/>
</dbReference>
<protein>
    <recommendedName>
        <fullName evidence="4">37S ribosomal protein S35, mitochondrial</fullName>
    </recommendedName>
</protein>
<dbReference type="OrthoDB" id="10052321at2759"/>
<evidence type="ECO:0000256" key="1">
    <source>
        <dbReference type="SAM" id="MobiDB-lite"/>
    </source>
</evidence>
<dbReference type="GO" id="GO:0032543">
    <property type="term" value="P:mitochondrial translation"/>
    <property type="evidence" value="ECO:0007669"/>
    <property type="project" value="TreeGrafter"/>
</dbReference>
<dbReference type="Pfam" id="PF12298">
    <property type="entry name" value="Bot1p"/>
    <property type="match status" value="1"/>
</dbReference>
<proteinExistence type="predicted"/>
<comment type="caution">
    <text evidence="2">The sequence shown here is derived from an EMBL/GenBank/DDBJ whole genome shotgun (WGS) entry which is preliminary data.</text>
</comment>
<dbReference type="PANTHER" id="PTHR28158:SF1">
    <property type="entry name" value="SMALL RIBOSOMAL SUBUNIT PROTEIN MS45"/>
    <property type="match status" value="1"/>
</dbReference>
<reference evidence="2 3" key="1">
    <citation type="submission" date="2016-10" db="EMBL/GenBank/DDBJ databases">
        <title>Genome sequence of the basidiomycete white-rot fungus Trametes pubescens.</title>
        <authorList>
            <person name="Makela M.R."/>
            <person name="Granchi Z."/>
            <person name="Peng M."/>
            <person name="De Vries R.P."/>
            <person name="Grigoriev I."/>
            <person name="Riley R."/>
            <person name="Hilden K."/>
        </authorList>
    </citation>
    <scope>NUCLEOTIDE SEQUENCE [LARGE SCALE GENOMIC DNA]</scope>
    <source>
        <strain evidence="2 3">FBCC735</strain>
    </source>
</reference>
<dbReference type="EMBL" id="MNAD01001539">
    <property type="protein sequence ID" value="OJT04502.1"/>
    <property type="molecule type" value="Genomic_DNA"/>
</dbReference>
<sequence>MLAHLAQASRRPTRSWLSAVAPRRHYAAGPDSADPFKEGPSYALWLRTEGVKYKEPHRPNNWLGGGEPFPLNPTFKPPTPISDTVRSAIWNEYMRDPEKFNVRFLAQRHGLSIARVDAILRLKGLEAQWRKNKQLQTGFLHGMEYVLGVTDKESSARHLRTGAQELGEDAVEADALSESTKALARDRYQRLFWEPVKEGQTPTVPTALVRAAEDAVKLDAKRDAAKLKKLRGISTETAPEHVVERAGRPTMRFVDVGVKFLDVDDRLKRVNAAKRRSTMKRRRRNPDVTEQRPQSDASEAPSTSA</sequence>
<dbReference type="Proteomes" id="UP000184267">
    <property type="component" value="Unassembled WGS sequence"/>
</dbReference>
<feature type="compositionally biased region" description="Polar residues" evidence="1">
    <location>
        <begin position="291"/>
        <end position="305"/>
    </location>
</feature>
<accession>A0A1M2VAA2</accession>
<organism evidence="2 3">
    <name type="scientific">Trametes pubescens</name>
    <name type="common">White-rot fungus</name>
    <dbReference type="NCBI Taxonomy" id="154538"/>
    <lineage>
        <taxon>Eukaryota</taxon>
        <taxon>Fungi</taxon>
        <taxon>Dikarya</taxon>
        <taxon>Basidiomycota</taxon>
        <taxon>Agaricomycotina</taxon>
        <taxon>Agaricomycetes</taxon>
        <taxon>Polyporales</taxon>
        <taxon>Polyporaceae</taxon>
        <taxon>Trametes</taxon>
    </lineage>
</organism>
<feature type="compositionally biased region" description="Basic residues" evidence="1">
    <location>
        <begin position="272"/>
        <end position="284"/>
    </location>
</feature>
<gene>
    <name evidence="2" type="ORF">TRAPUB_4772</name>
</gene>
<dbReference type="InterPro" id="IPR021036">
    <property type="entry name" value="Ribosomal_mS45"/>
</dbReference>
<feature type="region of interest" description="Disordered" evidence="1">
    <location>
        <begin position="272"/>
        <end position="305"/>
    </location>
</feature>